<accession>A0A8H5ZLI8</accession>
<feature type="region of interest" description="Disordered" evidence="1">
    <location>
        <begin position="298"/>
        <end position="329"/>
    </location>
</feature>
<dbReference type="SUPFAM" id="SSF55486">
    <property type="entry name" value="Metalloproteases ('zincins'), catalytic domain"/>
    <property type="match status" value="1"/>
</dbReference>
<dbReference type="EMBL" id="WNKQ01000003">
    <property type="protein sequence ID" value="KAF5852491.1"/>
    <property type="molecule type" value="Genomic_DNA"/>
</dbReference>
<feature type="chain" id="PRO_5034898470" description="Lysine-specific metallo-endopeptidase domain-containing protein" evidence="2">
    <location>
        <begin position="20"/>
        <end position="329"/>
    </location>
</feature>
<evidence type="ECO:0000256" key="1">
    <source>
        <dbReference type="SAM" id="MobiDB-lite"/>
    </source>
</evidence>
<dbReference type="GO" id="GO:0008237">
    <property type="term" value="F:metallopeptidase activity"/>
    <property type="evidence" value="ECO:0007669"/>
    <property type="project" value="InterPro"/>
</dbReference>
<gene>
    <name evidence="3" type="ORF">GGP41_007928</name>
</gene>
<sequence>MTFLKAFSFALALASAVHAKPISNSPTRVVARQAPPEPSSYPLGDACTNEWRYLNFDPDNETDKAHLELLHNILCSGEMLAITSYGAGAAERALKPYLRHFGLNEEQDDPAERPDEYHFQNHVKNVLNLLAGDGENNVKLGAVVGSFVVDNKDFGADIPNASNCDGRTYAYTLVDEPVDQQEKIHFCDITWTGCLESIADIDCGALDPYPSVKMDSISRIILHEWTHYSSVGPKTSLEDKIQDRLNDDGVSAYEPDRTHGLIDPEQDDDPVGASLNADNYAWMALDAYVSRICATDPSGDNWQTFFTENPPDYEREDDSDPETPPSSRA</sequence>
<dbReference type="Proteomes" id="UP000624244">
    <property type="component" value="Unassembled WGS sequence"/>
</dbReference>
<protein>
    <recommendedName>
        <fullName evidence="5">Lysine-specific metallo-endopeptidase domain-containing protein</fullName>
    </recommendedName>
</protein>
<proteinExistence type="predicted"/>
<reference evidence="3" key="1">
    <citation type="submission" date="2019-11" db="EMBL/GenBank/DDBJ databases">
        <title>Bipolaris sorokiniana Genome sequencing.</title>
        <authorList>
            <person name="Wang H."/>
        </authorList>
    </citation>
    <scope>NUCLEOTIDE SEQUENCE</scope>
</reference>
<evidence type="ECO:0008006" key="5">
    <source>
        <dbReference type="Google" id="ProtNLM"/>
    </source>
</evidence>
<evidence type="ECO:0000313" key="3">
    <source>
        <dbReference type="EMBL" id="KAF5852491.1"/>
    </source>
</evidence>
<organism evidence="3 4">
    <name type="scientific">Cochliobolus sativus</name>
    <name type="common">Common root rot and spot blotch fungus</name>
    <name type="synonym">Bipolaris sorokiniana</name>
    <dbReference type="NCBI Taxonomy" id="45130"/>
    <lineage>
        <taxon>Eukaryota</taxon>
        <taxon>Fungi</taxon>
        <taxon>Dikarya</taxon>
        <taxon>Ascomycota</taxon>
        <taxon>Pezizomycotina</taxon>
        <taxon>Dothideomycetes</taxon>
        <taxon>Pleosporomycetidae</taxon>
        <taxon>Pleosporales</taxon>
        <taxon>Pleosporineae</taxon>
        <taxon>Pleosporaceae</taxon>
        <taxon>Bipolaris</taxon>
    </lineage>
</organism>
<comment type="caution">
    <text evidence="3">The sequence shown here is derived from an EMBL/GenBank/DDBJ whole genome shotgun (WGS) entry which is preliminary data.</text>
</comment>
<feature type="signal peptide" evidence="2">
    <location>
        <begin position="1"/>
        <end position="19"/>
    </location>
</feature>
<dbReference type="InterPro" id="IPR024079">
    <property type="entry name" value="MetalloPept_cat_dom_sf"/>
</dbReference>
<keyword evidence="2" id="KW-0732">Signal</keyword>
<dbReference type="AlphaFoldDB" id="A0A8H5ZLI8"/>
<evidence type="ECO:0000313" key="4">
    <source>
        <dbReference type="Proteomes" id="UP000624244"/>
    </source>
</evidence>
<dbReference type="Gene3D" id="3.40.390.10">
    <property type="entry name" value="Collagenase (Catalytic Domain)"/>
    <property type="match status" value="1"/>
</dbReference>
<evidence type="ECO:0000256" key="2">
    <source>
        <dbReference type="SAM" id="SignalP"/>
    </source>
</evidence>
<name>A0A8H5ZLI8_COCSA</name>
<feature type="compositionally biased region" description="Polar residues" evidence="1">
    <location>
        <begin position="298"/>
        <end position="307"/>
    </location>
</feature>